<accession>A0A6N3SQ73</accession>
<evidence type="ECO:0000313" key="6">
    <source>
        <dbReference type="EMBL" id="GEL58568.1"/>
    </source>
</evidence>
<comment type="caution">
    <text evidence="5">The sequence shown here is derived from an EMBL/GenBank/DDBJ whole genome shotgun (WGS) entry which is preliminary data.</text>
</comment>
<keyword evidence="5" id="KW-0378">Hydrolase</keyword>
<dbReference type="SUPFAM" id="SSF56784">
    <property type="entry name" value="HAD-like"/>
    <property type="match status" value="1"/>
</dbReference>
<evidence type="ECO:0000313" key="7">
    <source>
        <dbReference type="Proteomes" id="UP000032671"/>
    </source>
</evidence>
<evidence type="ECO:0000256" key="1">
    <source>
        <dbReference type="ARBA" id="ARBA00001946"/>
    </source>
</evidence>
<evidence type="ECO:0000313" key="8">
    <source>
        <dbReference type="Proteomes" id="UP000321891"/>
    </source>
</evidence>
<dbReference type="InterPro" id="IPR023198">
    <property type="entry name" value="PGP-like_dom2"/>
</dbReference>
<protein>
    <submittedName>
        <fullName evidence="5 6">Hydrolase</fullName>
    </submittedName>
</protein>
<evidence type="ECO:0000256" key="2">
    <source>
        <dbReference type="ARBA" id="ARBA00006171"/>
    </source>
</evidence>
<dbReference type="Proteomes" id="UP000032671">
    <property type="component" value="Unassembled WGS sequence"/>
</dbReference>
<dbReference type="PANTHER" id="PTHR46193:SF10">
    <property type="entry name" value="6-PHOSPHOGLUCONATE PHOSPHATASE"/>
    <property type="match status" value="1"/>
</dbReference>
<keyword evidence="8" id="KW-1185">Reference proteome</keyword>
<organism evidence="5 7">
    <name type="scientific">Acetobacter cibinongensis</name>
    <dbReference type="NCBI Taxonomy" id="146475"/>
    <lineage>
        <taxon>Bacteria</taxon>
        <taxon>Pseudomonadati</taxon>
        <taxon>Pseudomonadota</taxon>
        <taxon>Alphaproteobacteria</taxon>
        <taxon>Acetobacterales</taxon>
        <taxon>Acetobacteraceae</taxon>
        <taxon>Acetobacter</taxon>
    </lineage>
</organism>
<dbReference type="Gene3D" id="3.40.50.1000">
    <property type="entry name" value="HAD superfamily/HAD-like"/>
    <property type="match status" value="1"/>
</dbReference>
<dbReference type="NCBIfam" id="TIGR01509">
    <property type="entry name" value="HAD-SF-IA-v3"/>
    <property type="match status" value="1"/>
</dbReference>
<comment type="cofactor">
    <cofactor evidence="1">
        <name>Mg(2+)</name>
        <dbReference type="ChEBI" id="CHEBI:18420"/>
    </cofactor>
</comment>
<dbReference type="InterPro" id="IPR023214">
    <property type="entry name" value="HAD_sf"/>
</dbReference>
<dbReference type="InterPro" id="IPR041492">
    <property type="entry name" value="HAD_2"/>
</dbReference>
<dbReference type="EMBL" id="BAMV01000017">
    <property type="protein sequence ID" value="GAN60935.1"/>
    <property type="molecule type" value="Genomic_DNA"/>
</dbReference>
<dbReference type="AlphaFoldDB" id="A0A0D6N5F8"/>
<keyword evidence="3" id="KW-0479">Metal-binding</keyword>
<dbReference type="GO" id="GO:0016787">
    <property type="term" value="F:hydrolase activity"/>
    <property type="evidence" value="ECO:0007669"/>
    <property type="project" value="UniProtKB-KW"/>
</dbReference>
<dbReference type="PANTHER" id="PTHR46193">
    <property type="entry name" value="6-PHOSPHOGLUCONATE PHOSPHATASE"/>
    <property type="match status" value="1"/>
</dbReference>
<evidence type="ECO:0000256" key="3">
    <source>
        <dbReference type="ARBA" id="ARBA00022723"/>
    </source>
</evidence>
<dbReference type="Pfam" id="PF13419">
    <property type="entry name" value="HAD_2"/>
    <property type="match status" value="1"/>
</dbReference>
<proteinExistence type="inferred from homology"/>
<reference evidence="5 7" key="1">
    <citation type="submission" date="2012-11" db="EMBL/GenBank/DDBJ databases">
        <title>Whole genome sequence of Acetobacter cibinongensis 4H-1.</title>
        <authorList>
            <person name="Azuma Y."/>
            <person name="Higashiura N."/>
            <person name="Hirakawa H."/>
            <person name="Matsushita K."/>
        </authorList>
    </citation>
    <scope>NUCLEOTIDE SEQUENCE [LARGE SCALE GENOMIC DNA]</scope>
    <source>
        <strain evidence="5 7">4H-1</strain>
    </source>
</reference>
<evidence type="ECO:0000256" key="4">
    <source>
        <dbReference type="ARBA" id="ARBA00022842"/>
    </source>
</evidence>
<dbReference type="EMBL" id="BJVU01000003">
    <property type="protein sequence ID" value="GEL58568.1"/>
    <property type="molecule type" value="Genomic_DNA"/>
</dbReference>
<dbReference type="PRINTS" id="PR00413">
    <property type="entry name" value="HADHALOGNASE"/>
</dbReference>
<evidence type="ECO:0000313" key="5">
    <source>
        <dbReference type="EMBL" id="GAN60935.1"/>
    </source>
</evidence>
<dbReference type="SFLD" id="SFLDG01129">
    <property type="entry name" value="C1.5:_HAD__Beta-PGM__Phosphata"/>
    <property type="match status" value="1"/>
</dbReference>
<dbReference type="STRING" id="1231339.Abci_017_119"/>
<name>A0A0D6N5F8_9PROT</name>
<gene>
    <name evidence="5" type="ORF">Abci_017_119</name>
    <name evidence="6" type="ORF">ACI01nite_11700</name>
</gene>
<dbReference type="InterPro" id="IPR051600">
    <property type="entry name" value="Beta-PGM-like"/>
</dbReference>
<dbReference type="InterPro" id="IPR006439">
    <property type="entry name" value="HAD-SF_hydro_IA"/>
</dbReference>
<dbReference type="InterPro" id="IPR036412">
    <property type="entry name" value="HAD-like_sf"/>
</dbReference>
<dbReference type="GO" id="GO:0046872">
    <property type="term" value="F:metal ion binding"/>
    <property type="evidence" value="ECO:0007669"/>
    <property type="project" value="UniProtKB-KW"/>
</dbReference>
<reference evidence="6 8" key="2">
    <citation type="submission" date="2019-07" db="EMBL/GenBank/DDBJ databases">
        <title>Whole genome shotgun sequence of Acetobacter cibinongensis NBRC 16605.</title>
        <authorList>
            <person name="Hosoyama A."/>
            <person name="Uohara A."/>
            <person name="Ohji S."/>
            <person name="Ichikawa N."/>
        </authorList>
    </citation>
    <scope>NUCLEOTIDE SEQUENCE [LARGE SCALE GENOMIC DNA]</scope>
    <source>
        <strain evidence="6 8">NBRC 16605</strain>
    </source>
</reference>
<accession>A0A0D6N5F8</accession>
<comment type="similarity">
    <text evidence="2">Belongs to the HAD-like hydrolase superfamily. CbbY/CbbZ/Gph/YieH family.</text>
</comment>
<dbReference type="Proteomes" id="UP000321891">
    <property type="component" value="Unassembled WGS sequence"/>
</dbReference>
<sequence length="235" mass="25520">MAAPLALSPDGQLKLVIFDCDGVLVDSEETCCRISAEEARAAGMDVSDKNAVATFSGMALPSVKKIIEEKTGNQLPSDWIDATKKRFVAAMRQGVEAIDGVHAMLEDIRKLGLPVRVGSNSSCEEMEAKFQATKMTQYFENRIHSAQDMGIPKPRPDVYLYAAQQEGVNPANCVVLEDSNTGARAAVDAGMVCVLLRAKGEPVPEWPNLLVIHHLSEFAPLLQKTLLKQAEFHGV</sequence>
<dbReference type="Gene3D" id="1.10.150.240">
    <property type="entry name" value="Putative phosphatase, domain 2"/>
    <property type="match status" value="1"/>
</dbReference>
<keyword evidence="4" id="KW-0460">Magnesium</keyword>
<dbReference type="SFLD" id="SFLDS00003">
    <property type="entry name" value="Haloacid_Dehalogenase"/>
    <property type="match status" value="1"/>
</dbReference>